<proteinExistence type="predicted"/>
<keyword evidence="1" id="KW-0813">Transport</keyword>
<sequence>MSSEEIVFKIITEAGNAKGVSFEALALAKEGKFNEAEERLKEANHFFHRAHDIQTELITKEAQGQKNEVSILMVHAQDHLASATLAKDLIGEMIQMQKEIHSLKA</sequence>
<dbReference type="Gene3D" id="1.20.58.80">
    <property type="entry name" value="Phosphotransferase system, lactose/cellobiose-type IIA subunit"/>
    <property type="match status" value="1"/>
</dbReference>
<feature type="binding site" evidence="6">
    <location>
        <position position="78"/>
    </location>
    <ligand>
        <name>Mg(2+)</name>
        <dbReference type="ChEBI" id="CHEBI:18420"/>
        <note>ligand shared between all trimeric partners</note>
    </ligand>
</feature>
<dbReference type="GO" id="GO:0046872">
    <property type="term" value="F:metal ion binding"/>
    <property type="evidence" value="ECO:0007669"/>
    <property type="project" value="UniProtKB-KW"/>
</dbReference>
<dbReference type="OrthoDB" id="389577at2"/>
<dbReference type="PIRSF" id="PIRSF000699">
    <property type="entry name" value="PTS_IILac_III"/>
    <property type="match status" value="1"/>
</dbReference>
<comment type="caution">
    <text evidence="8">The sequence shown here is derived from an EMBL/GenBank/DDBJ whole genome shotgun (WGS) entry which is preliminary data.</text>
</comment>
<feature type="active site" description="Tele-phosphohistidine intermediate" evidence="5">
    <location>
        <position position="75"/>
    </location>
</feature>
<evidence type="ECO:0000256" key="6">
    <source>
        <dbReference type="PIRSR" id="PIRSR000699-2"/>
    </source>
</evidence>
<evidence type="ECO:0000256" key="3">
    <source>
        <dbReference type="ARBA" id="ARBA00022679"/>
    </source>
</evidence>
<organism evidence="8 9">
    <name type="scientific">Orenia metallireducens</name>
    <dbReference type="NCBI Taxonomy" id="1413210"/>
    <lineage>
        <taxon>Bacteria</taxon>
        <taxon>Bacillati</taxon>
        <taxon>Bacillota</taxon>
        <taxon>Clostridia</taxon>
        <taxon>Halanaerobiales</taxon>
        <taxon>Halobacteroidaceae</taxon>
        <taxon>Orenia</taxon>
    </lineage>
</organism>
<protein>
    <submittedName>
        <fullName evidence="8">PTS cellobiose transporter subunit IIA</fullName>
    </submittedName>
</protein>
<dbReference type="PROSITE" id="PS51095">
    <property type="entry name" value="PTS_EIIA_TYPE_3"/>
    <property type="match status" value="1"/>
</dbReference>
<keyword evidence="3" id="KW-0808">Transferase</keyword>
<accession>A0A1C0ABF4</accession>
<evidence type="ECO:0000256" key="2">
    <source>
        <dbReference type="ARBA" id="ARBA00022597"/>
    </source>
</evidence>
<gene>
    <name evidence="8" type="ORF">U472_03955</name>
</gene>
<name>A0A1C0ABF4_9FIRM</name>
<dbReference type="Pfam" id="PF02255">
    <property type="entry name" value="PTS_IIA"/>
    <property type="match status" value="1"/>
</dbReference>
<dbReference type="InterPro" id="IPR036542">
    <property type="entry name" value="PTS_IIA_lac/cel_sf"/>
</dbReference>
<evidence type="ECO:0000256" key="5">
    <source>
        <dbReference type="PIRSR" id="PIRSR000699-1"/>
    </source>
</evidence>
<dbReference type="SUPFAM" id="SSF46973">
    <property type="entry name" value="Enzyme IIa from lactose specific PTS, IIa-lac"/>
    <property type="match status" value="1"/>
</dbReference>
<comment type="cofactor">
    <cofactor evidence="6">
        <name>Mg(2+)</name>
        <dbReference type="ChEBI" id="CHEBI:18420"/>
    </cofactor>
    <text evidence="6">Binds 1 Mg(2+) ion per trimer.</text>
</comment>
<dbReference type="Proteomes" id="UP000093514">
    <property type="component" value="Unassembled WGS sequence"/>
</dbReference>
<dbReference type="GO" id="GO:0016740">
    <property type="term" value="F:transferase activity"/>
    <property type="evidence" value="ECO:0007669"/>
    <property type="project" value="UniProtKB-KW"/>
</dbReference>
<dbReference type="CDD" id="cd00215">
    <property type="entry name" value="PTS_IIA_lac"/>
    <property type="match status" value="1"/>
</dbReference>
<dbReference type="PANTHER" id="PTHR34382:SF7">
    <property type="entry name" value="PTS SYSTEM N,N'-DIACETYLCHITOBIOSE-SPECIFIC EIIA COMPONENT"/>
    <property type="match status" value="1"/>
</dbReference>
<dbReference type="InterPro" id="IPR003188">
    <property type="entry name" value="PTS_IIA_lac/cel"/>
</dbReference>
<keyword evidence="6" id="KW-0479">Metal-binding</keyword>
<dbReference type="RefSeq" id="WP_068715734.1">
    <property type="nucleotide sequence ID" value="NZ_LWDV01000007.1"/>
</dbReference>
<dbReference type="EMBL" id="LWDV01000007">
    <property type="protein sequence ID" value="OCL27715.1"/>
    <property type="molecule type" value="Genomic_DNA"/>
</dbReference>
<reference evidence="8 9" key="2">
    <citation type="submission" date="2016-08" db="EMBL/GenBank/DDBJ databases">
        <title>Orenia metallireducens sp. nov. strain Z6, a Novel Metal-reducing Firmicute from the Deep Subsurface.</title>
        <authorList>
            <person name="Maxim B.I."/>
            <person name="Kenneth K."/>
            <person name="Flynn T.M."/>
            <person name="Oloughlin E.J."/>
            <person name="Locke R.A."/>
            <person name="Weber J.R."/>
            <person name="Egan S.M."/>
            <person name="Mackie R.I."/>
            <person name="Cann I.K."/>
        </authorList>
    </citation>
    <scope>NUCLEOTIDE SEQUENCE [LARGE SCALE GENOMIC DNA]</scope>
    <source>
        <strain evidence="8 9">Z6</strain>
    </source>
</reference>
<dbReference type="AlphaFoldDB" id="A0A1C0ABF4"/>
<keyword evidence="2" id="KW-0762">Sugar transport</keyword>
<evidence type="ECO:0000313" key="9">
    <source>
        <dbReference type="Proteomes" id="UP000093514"/>
    </source>
</evidence>
<evidence type="ECO:0000256" key="7">
    <source>
        <dbReference type="PROSITE-ProRule" id="PRU00418"/>
    </source>
</evidence>
<evidence type="ECO:0000256" key="4">
    <source>
        <dbReference type="ARBA" id="ARBA00022683"/>
    </source>
</evidence>
<dbReference type="PANTHER" id="PTHR34382">
    <property type="entry name" value="PTS SYSTEM N,N'-DIACETYLCHITOBIOSE-SPECIFIC EIIA COMPONENT"/>
    <property type="match status" value="1"/>
</dbReference>
<keyword evidence="4" id="KW-0598">Phosphotransferase system</keyword>
<feature type="modified residue" description="Phosphohistidine; by HPr" evidence="7">
    <location>
        <position position="75"/>
    </location>
</feature>
<keyword evidence="9" id="KW-1185">Reference proteome</keyword>
<keyword evidence="6" id="KW-0460">Magnesium</keyword>
<evidence type="ECO:0000256" key="1">
    <source>
        <dbReference type="ARBA" id="ARBA00022448"/>
    </source>
</evidence>
<evidence type="ECO:0000313" key="8">
    <source>
        <dbReference type="EMBL" id="OCL27715.1"/>
    </source>
</evidence>
<reference evidence="9" key="1">
    <citation type="submission" date="2016-07" db="EMBL/GenBank/DDBJ databases">
        <authorList>
            <person name="Florea S."/>
            <person name="Webb J.S."/>
            <person name="Jaromczyk J."/>
            <person name="Schardl C.L."/>
        </authorList>
    </citation>
    <scope>NUCLEOTIDE SEQUENCE [LARGE SCALE GENOMIC DNA]</scope>
    <source>
        <strain evidence="9">Z6</strain>
    </source>
</reference>
<dbReference type="GO" id="GO:0009401">
    <property type="term" value="P:phosphoenolpyruvate-dependent sugar phosphotransferase system"/>
    <property type="evidence" value="ECO:0007669"/>
    <property type="project" value="UniProtKB-KW"/>
</dbReference>